<dbReference type="InterPro" id="IPR043129">
    <property type="entry name" value="ATPase_NBD"/>
</dbReference>
<keyword evidence="2" id="KW-0418">Kinase</keyword>
<dbReference type="Gene3D" id="3.30.420.40">
    <property type="match status" value="1"/>
</dbReference>
<dbReference type="InterPro" id="IPR018485">
    <property type="entry name" value="FGGY_C"/>
</dbReference>
<evidence type="ECO:0000256" key="2">
    <source>
        <dbReference type="ARBA" id="ARBA00022777"/>
    </source>
</evidence>
<proteinExistence type="predicted"/>
<accession>X1UKB0</accession>
<dbReference type="InterPro" id="IPR050406">
    <property type="entry name" value="FGGY_Carb_Kinase"/>
</dbReference>
<feature type="domain" description="Carbohydrate kinase FGGY C-terminal" evidence="3">
    <location>
        <begin position="24"/>
        <end position="217"/>
    </location>
</feature>
<comment type="caution">
    <text evidence="4">The sequence shown here is derived from an EMBL/GenBank/DDBJ whole genome shotgun (WGS) entry which is preliminary data.</text>
</comment>
<dbReference type="GO" id="GO:0016773">
    <property type="term" value="F:phosphotransferase activity, alcohol group as acceptor"/>
    <property type="evidence" value="ECO:0007669"/>
    <property type="project" value="InterPro"/>
</dbReference>
<sequence length="233" mass="24995">IATGGDQPAGVLGVGIIKPGMAGINGGTSCTVQMYSNDLPIDRDINYFIEISPEGGYAPEGAVYSGASALMVWYRDNFGTLEIEEAEKKKRNVWEVIYKKAEEVPAGSIGLMTIPYFAGAGGPFWDVRARGVITGLLETHNRNHLIRSIIEGQAYEAKRIIEAMERVTSIKLSEIRMYGGSSVSDIFNQIFSDVLNVPVVTTNTTEATALGSAICAAKGGGVYITFSEAVKNM</sequence>
<dbReference type="GO" id="GO:0005975">
    <property type="term" value="P:carbohydrate metabolic process"/>
    <property type="evidence" value="ECO:0007669"/>
    <property type="project" value="InterPro"/>
</dbReference>
<evidence type="ECO:0000259" key="3">
    <source>
        <dbReference type="Pfam" id="PF02782"/>
    </source>
</evidence>
<dbReference type="EMBL" id="BARW01034194">
    <property type="protein sequence ID" value="GAJ04002.1"/>
    <property type="molecule type" value="Genomic_DNA"/>
</dbReference>
<dbReference type="AlphaFoldDB" id="X1UKB0"/>
<feature type="non-terminal residue" evidence="4">
    <location>
        <position position="233"/>
    </location>
</feature>
<dbReference type="SUPFAM" id="SSF53067">
    <property type="entry name" value="Actin-like ATPase domain"/>
    <property type="match status" value="1"/>
</dbReference>
<dbReference type="Pfam" id="PF02782">
    <property type="entry name" value="FGGY_C"/>
    <property type="match status" value="1"/>
</dbReference>
<organism evidence="4">
    <name type="scientific">marine sediment metagenome</name>
    <dbReference type="NCBI Taxonomy" id="412755"/>
    <lineage>
        <taxon>unclassified sequences</taxon>
        <taxon>metagenomes</taxon>
        <taxon>ecological metagenomes</taxon>
    </lineage>
</organism>
<reference evidence="4" key="1">
    <citation type="journal article" date="2014" name="Front. Microbiol.">
        <title>High frequency of phylogenetically diverse reductive dehalogenase-homologous genes in deep subseafloor sedimentary metagenomes.</title>
        <authorList>
            <person name="Kawai M."/>
            <person name="Futagami T."/>
            <person name="Toyoda A."/>
            <person name="Takaki Y."/>
            <person name="Nishi S."/>
            <person name="Hori S."/>
            <person name="Arai W."/>
            <person name="Tsubouchi T."/>
            <person name="Morono Y."/>
            <person name="Uchiyama I."/>
            <person name="Ito T."/>
            <person name="Fujiyama A."/>
            <person name="Inagaki F."/>
            <person name="Takami H."/>
        </authorList>
    </citation>
    <scope>NUCLEOTIDE SEQUENCE</scope>
    <source>
        <strain evidence="4">Expedition CK06-06</strain>
    </source>
</reference>
<keyword evidence="1" id="KW-0808">Transferase</keyword>
<gene>
    <name evidence="4" type="ORF">S12H4_53659</name>
</gene>
<name>X1UKB0_9ZZZZ</name>
<dbReference type="PANTHER" id="PTHR43095">
    <property type="entry name" value="SUGAR KINASE"/>
    <property type="match status" value="1"/>
</dbReference>
<evidence type="ECO:0000313" key="4">
    <source>
        <dbReference type="EMBL" id="GAJ04002.1"/>
    </source>
</evidence>
<dbReference type="PROSITE" id="PS00445">
    <property type="entry name" value="FGGY_KINASES_2"/>
    <property type="match status" value="1"/>
</dbReference>
<dbReference type="GO" id="GO:0016301">
    <property type="term" value="F:kinase activity"/>
    <property type="evidence" value="ECO:0007669"/>
    <property type="project" value="UniProtKB-KW"/>
</dbReference>
<feature type="non-terminal residue" evidence="4">
    <location>
        <position position="1"/>
    </location>
</feature>
<dbReference type="InterPro" id="IPR018483">
    <property type="entry name" value="Carb_kinase_FGGY_CS"/>
</dbReference>
<protein>
    <recommendedName>
        <fullName evidence="3">Carbohydrate kinase FGGY C-terminal domain-containing protein</fullName>
    </recommendedName>
</protein>
<evidence type="ECO:0000256" key="1">
    <source>
        <dbReference type="ARBA" id="ARBA00022679"/>
    </source>
</evidence>
<dbReference type="PANTHER" id="PTHR43095:SF5">
    <property type="entry name" value="XYLULOSE KINASE"/>
    <property type="match status" value="1"/>
</dbReference>